<name>A0ABW4P2W5_9NOCA</name>
<comment type="caution">
    <text evidence="1">The sequence shown here is derived from an EMBL/GenBank/DDBJ whole genome shotgun (WGS) entry which is preliminary data.</text>
</comment>
<accession>A0ABW4P2W5</accession>
<organism evidence="1 2">
    <name type="scientific">Rhodococcus gannanensis</name>
    <dbReference type="NCBI Taxonomy" id="1960308"/>
    <lineage>
        <taxon>Bacteria</taxon>
        <taxon>Bacillati</taxon>
        <taxon>Actinomycetota</taxon>
        <taxon>Actinomycetes</taxon>
        <taxon>Mycobacteriales</taxon>
        <taxon>Nocardiaceae</taxon>
        <taxon>Rhodococcus</taxon>
    </lineage>
</organism>
<protein>
    <recommendedName>
        <fullName evidence="3">Transcriptional regulator, AbiEi antitoxin, Type IV TA system</fullName>
    </recommendedName>
</protein>
<keyword evidence="2" id="KW-1185">Reference proteome</keyword>
<proteinExistence type="predicted"/>
<reference evidence="2" key="1">
    <citation type="journal article" date="2019" name="Int. J. Syst. Evol. Microbiol.">
        <title>The Global Catalogue of Microorganisms (GCM) 10K type strain sequencing project: providing services to taxonomists for standard genome sequencing and annotation.</title>
        <authorList>
            <consortium name="The Broad Institute Genomics Platform"/>
            <consortium name="The Broad Institute Genome Sequencing Center for Infectious Disease"/>
            <person name="Wu L."/>
            <person name="Ma J."/>
        </authorList>
    </citation>
    <scope>NUCLEOTIDE SEQUENCE [LARGE SCALE GENOMIC DNA]</scope>
    <source>
        <strain evidence="2">DT72</strain>
    </source>
</reference>
<sequence length="319" mass="35238">MQRGIWADDLAVLQAHAVNGVIRSHKLKELGVAPSTISARCLEGGTWQRILPGFVLLHNGFPTQLERSTAALMYGGPGSMLTGHAALAAHGHRRSASMSDVHLLIPADTKRTSAAFVTTERTWRPPEPVVRGTLRCAPVTRALLDAARRTRRRDECRALLSGVVQRRETSMEELAIELAEGSSHGSALPRSVLRELTGGAHSVEEVKAQRLYQQSGLPAMVHNGVLETHDGKFIAVADGWIDDVAMAWEIDSLSHHFTVPDHEATLVRREHMQGHGIIVVTHLPRTIREEPKRVLHQLRQSYRLARSRPRPAVRLRSPA</sequence>
<evidence type="ECO:0000313" key="2">
    <source>
        <dbReference type="Proteomes" id="UP001597286"/>
    </source>
</evidence>
<dbReference type="RefSeq" id="WP_378484595.1">
    <property type="nucleotide sequence ID" value="NZ_JBHUFB010000009.1"/>
</dbReference>
<evidence type="ECO:0008006" key="3">
    <source>
        <dbReference type="Google" id="ProtNLM"/>
    </source>
</evidence>
<gene>
    <name evidence="1" type="ORF">ACFSJG_07610</name>
</gene>
<dbReference type="EMBL" id="JBHUFB010000009">
    <property type="protein sequence ID" value="MFD1812074.1"/>
    <property type="molecule type" value="Genomic_DNA"/>
</dbReference>
<evidence type="ECO:0000313" key="1">
    <source>
        <dbReference type="EMBL" id="MFD1812074.1"/>
    </source>
</evidence>
<dbReference type="Proteomes" id="UP001597286">
    <property type="component" value="Unassembled WGS sequence"/>
</dbReference>